<dbReference type="RefSeq" id="WP_310375620.1">
    <property type="nucleotide sequence ID" value="NZ_JAVDYB010000001.1"/>
</dbReference>
<name>A0AAE4CDU4_9ACTN</name>
<evidence type="ECO:0000256" key="1">
    <source>
        <dbReference type="SAM" id="Phobius"/>
    </source>
</evidence>
<dbReference type="Pfam" id="PF12229">
    <property type="entry name" value="PG_binding_4"/>
    <property type="match status" value="1"/>
</dbReference>
<dbReference type="EMBL" id="JAVDYB010000001">
    <property type="protein sequence ID" value="MDR7280842.1"/>
    <property type="molecule type" value="Genomic_DNA"/>
</dbReference>
<proteinExistence type="predicted"/>
<comment type="caution">
    <text evidence="3">The sequence shown here is derived from an EMBL/GenBank/DDBJ whole genome shotgun (WGS) entry which is preliminary data.</text>
</comment>
<dbReference type="InterPro" id="IPR022029">
    <property type="entry name" value="YoaR-like_PG-bd"/>
</dbReference>
<dbReference type="AlphaFoldDB" id="A0AAE4CDU4"/>
<accession>A0AAE4CDU4</accession>
<keyword evidence="1" id="KW-0472">Membrane</keyword>
<dbReference type="InterPro" id="IPR052913">
    <property type="entry name" value="Glycopeptide_resist_protein"/>
</dbReference>
<keyword evidence="1" id="KW-0812">Transmembrane</keyword>
<feature type="transmembrane region" description="Helical" evidence="1">
    <location>
        <begin position="45"/>
        <end position="66"/>
    </location>
</feature>
<protein>
    <submittedName>
        <fullName evidence="3">Vancomycin resistance protein YoaR</fullName>
    </submittedName>
</protein>
<keyword evidence="1" id="KW-1133">Transmembrane helix</keyword>
<dbReference type="Proteomes" id="UP001183643">
    <property type="component" value="Unassembled WGS sequence"/>
</dbReference>
<evidence type="ECO:0000313" key="3">
    <source>
        <dbReference type="EMBL" id="MDR7280842.1"/>
    </source>
</evidence>
<sequence length="558" mass="59260">MTVPPFSEDDAPTVRFARIAGFAPTALPDVPPPAENARPRRRWPVALAGLLVAAVLTGGGGVAWAARGDVPHGTRVLGVHLGGLTAAEAGERLRADARLSRRLTEPFTISLAGAEIVTVEPAAIGLAVDVPATVAAAASGGRLIGIADVAPVVTVDGRKLHDVLHAAAVRAKLATPGTPAAITYRGTTPVAVHPEPGRGIDATAAAAVVTSAWARRDVPRVAFTETAPATTREDVDRLMRELAVPATAAPVRAGAFEISPEVIARSLVFEGDPLTPRIDEKRLRQALGTTLTDLETPVRDAAIDVDDGWPRITEAVTGRTADLGALARDLFHVLPATGDRTITATFTETRPAVGTADVERLGITERLASYTTYGTEPASVDERLNGTVIKPGETFSLHDAAGRDASPQLAATVFVAAYRAGLEDVEHRPHATYRENLPAVTEATAGPGQDLRFRNDTRHGVLVAARVSGRAITVSLWGTRVYDWIGTEYGPRTGVTDLEIEYREPGPDCEFEAGSRGFSQDAWRIFRRDGREVAREKFSWTYESLPRVVCGQGRGVSR</sequence>
<keyword evidence="4" id="KW-1185">Reference proteome</keyword>
<reference evidence="3" key="1">
    <citation type="submission" date="2023-07" db="EMBL/GenBank/DDBJ databases">
        <title>Sequencing the genomes of 1000 actinobacteria strains.</title>
        <authorList>
            <person name="Klenk H.-P."/>
        </authorList>
    </citation>
    <scope>NUCLEOTIDE SEQUENCE</scope>
    <source>
        <strain evidence="3">DSM 44707</strain>
    </source>
</reference>
<evidence type="ECO:0000259" key="2">
    <source>
        <dbReference type="Pfam" id="PF12229"/>
    </source>
</evidence>
<dbReference type="PANTHER" id="PTHR35788">
    <property type="entry name" value="EXPORTED PROTEIN-RELATED"/>
    <property type="match status" value="1"/>
</dbReference>
<dbReference type="PANTHER" id="PTHR35788:SF1">
    <property type="entry name" value="EXPORTED PROTEIN"/>
    <property type="match status" value="1"/>
</dbReference>
<dbReference type="Pfam" id="PF04294">
    <property type="entry name" value="VanW"/>
    <property type="match status" value="1"/>
</dbReference>
<organism evidence="3 4">
    <name type="scientific">Catenuloplanes atrovinosus</name>
    <dbReference type="NCBI Taxonomy" id="137266"/>
    <lineage>
        <taxon>Bacteria</taxon>
        <taxon>Bacillati</taxon>
        <taxon>Actinomycetota</taxon>
        <taxon>Actinomycetes</taxon>
        <taxon>Micromonosporales</taxon>
        <taxon>Micromonosporaceae</taxon>
        <taxon>Catenuloplanes</taxon>
    </lineage>
</organism>
<feature type="domain" description="YoaR-like putative peptidoglycan binding" evidence="2">
    <location>
        <begin position="256"/>
        <end position="340"/>
    </location>
</feature>
<gene>
    <name evidence="3" type="ORF">J2S41_007620</name>
</gene>
<evidence type="ECO:0000313" key="4">
    <source>
        <dbReference type="Proteomes" id="UP001183643"/>
    </source>
</evidence>
<dbReference type="InterPro" id="IPR007391">
    <property type="entry name" value="Vancomycin_resist_VanW"/>
</dbReference>